<feature type="region of interest" description="Disordered" evidence="7">
    <location>
        <begin position="160"/>
        <end position="191"/>
    </location>
</feature>
<comment type="caution">
    <text evidence="9">The sequence shown here is derived from an EMBL/GenBank/DDBJ whole genome shotgun (WGS) entry which is preliminary data.</text>
</comment>
<evidence type="ECO:0000313" key="10">
    <source>
        <dbReference type="Proteomes" id="UP000772434"/>
    </source>
</evidence>
<dbReference type="GO" id="GO:0016746">
    <property type="term" value="F:acyltransferase activity"/>
    <property type="evidence" value="ECO:0007669"/>
    <property type="project" value="UniProtKB-KW"/>
</dbReference>
<evidence type="ECO:0008006" key="11">
    <source>
        <dbReference type="Google" id="ProtNLM"/>
    </source>
</evidence>
<keyword evidence="4" id="KW-0443">Lipid metabolism</keyword>
<dbReference type="OrthoDB" id="272512at2759"/>
<keyword evidence="1" id="KW-0808">Transferase</keyword>
<name>A0A9P5Q5R8_9AGAR</name>
<dbReference type="GO" id="GO:0006629">
    <property type="term" value="P:lipid metabolic process"/>
    <property type="evidence" value="ECO:0007669"/>
    <property type="project" value="UniProtKB-KW"/>
</dbReference>
<organism evidence="9 10">
    <name type="scientific">Rhodocollybia butyracea</name>
    <dbReference type="NCBI Taxonomy" id="206335"/>
    <lineage>
        <taxon>Eukaryota</taxon>
        <taxon>Fungi</taxon>
        <taxon>Dikarya</taxon>
        <taxon>Basidiomycota</taxon>
        <taxon>Agaricomycotina</taxon>
        <taxon>Agaricomycetes</taxon>
        <taxon>Agaricomycetidae</taxon>
        <taxon>Agaricales</taxon>
        <taxon>Marasmiineae</taxon>
        <taxon>Omphalotaceae</taxon>
        <taxon>Rhodocollybia</taxon>
    </lineage>
</organism>
<proteinExistence type="predicted"/>
<dbReference type="AlphaFoldDB" id="A0A9P5Q5R8"/>
<accession>A0A9P5Q5R8</accession>
<gene>
    <name evidence="9" type="ORF">BDP27DRAFT_1314760</name>
</gene>
<evidence type="ECO:0000256" key="3">
    <source>
        <dbReference type="ARBA" id="ARBA00022989"/>
    </source>
</evidence>
<evidence type="ECO:0000256" key="1">
    <source>
        <dbReference type="ARBA" id="ARBA00022679"/>
    </source>
</evidence>
<sequence>MEKFSAYRDPGTGIQPFLTPVPPPSSHSTVLSTALLPIRYIIGLIRLTIVLLLTVCYVLITKGVCSILVVVPPLQRVTVSFTTSVIARAVLFCLGFIWIPTEIVSKKRGRIQNVSGAWKPSGGDLIISNWTSWIELLWLSYRFDPVFVLPIPESTVQSVPSTTSSPILHTPGRRAPRNSIPDVPASSRNPTSQIPITGFREVSLFTILKETGRVPSPTTAGARPRSLDEIRKTSDRPVVVFPECTTSNGRGLLRFADIFRESLPIKGWNVFVMCVRYDPPTELLRTATHSIPSSSLNPLPHLFSLVSSLGIPALTIRLLNQSESPSSPTFQVHDVIGVSSKDELAEAAAVLISQLGKFKRMTLGWEDKTRFLDFYGSKRNP</sequence>
<evidence type="ECO:0000256" key="6">
    <source>
        <dbReference type="ARBA" id="ARBA00023315"/>
    </source>
</evidence>
<dbReference type="PANTHER" id="PTHR23063">
    <property type="entry name" value="PHOSPHOLIPID ACYLTRANSFERASE"/>
    <property type="match status" value="1"/>
</dbReference>
<evidence type="ECO:0000256" key="5">
    <source>
        <dbReference type="ARBA" id="ARBA00023136"/>
    </source>
</evidence>
<feature type="transmembrane region" description="Helical" evidence="8">
    <location>
        <begin position="77"/>
        <end position="99"/>
    </location>
</feature>
<dbReference type="PANTHER" id="PTHR23063:SF60">
    <property type="entry name" value="LYSOPHOSPHATIDIC ACID:OLEOYL-COA ACYLTRANSFERASE 1"/>
    <property type="match status" value="1"/>
</dbReference>
<dbReference type="EMBL" id="JADNRY010000008">
    <property type="protein sequence ID" value="KAF9075938.1"/>
    <property type="molecule type" value="Genomic_DNA"/>
</dbReference>
<keyword evidence="6" id="KW-0012">Acyltransferase</keyword>
<keyword evidence="2 8" id="KW-0812">Transmembrane</keyword>
<keyword evidence="3 8" id="KW-1133">Transmembrane helix</keyword>
<feature type="transmembrane region" description="Helical" evidence="8">
    <location>
        <begin position="49"/>
        <end position="71"/>
    </location>
</feature>
<dbReference type="Proteomes" id="UP000772434">
    <property type="component" value="Unassembled WGS sequence"/>
</dbReference>
<evidence type="ECO:0000256" key="8">
    <source>
        <dbReference type="SAM" id="Phobius"/>
    </source>
</evidence>
<keyword evidence="5 8" id="KW-0472">Membrane</keyword>
<evidence type="ECO:0000256" key="4">
    <source>
        <dbReference type="ARBA" id="ARBA00023098"/>
    </source>
</evidence>
<reference evidence="9" key="1">
    <citation type="submission" date="2020-11" db="EMBL/GenBank/DDBJ databases">
        <authorList>
            <consortium name="DOE Joint Genome Institute"/>
            <person name="Ahrendt S."/>
            <person name="Riley R."/>
            <person name="Andreopoulos W."/>
            <person name="Labutti K."/>
            <person name="Pangilinan J."/>
            <person name="Ruiz-Duenas F.J."/>
            <person name="Barrasa J.M."/>
            <person name="Sanchez-Garcia M."/>
            <person name="Camarero S."/>
            <person name="Miyauchi S."/>
            <person name="Serrano A."/>
            <person name="Linde D."/>
            <person name="Babiker R."/>
            <person name="Drula E."/>
            <person name="Ayuso-Fernandez I."/>
            <person name="Pacheco R."/>
            <person name="Padilla G."/>
            <person name="Ferreira P."/>
            <person name="Barriuso J."/>
            <person name="Kellner H."/>
            <person name="Castanera R."/>
            <person name="Alfaro M."/>
            <person name="Ramirez L."/>
            <person name="Pisabarro A.G."/>
            <person name="Kuo A."/>
            <person name="Tritt A."/>
            <person name="Lipzen A."/>
            <person name="He G."/>
            <person name="Yan M."/>
            <person name="Ng V."/>
            <person name="Cullen D."/>
            <person name="Martin F."/>
            <person name="Rosso M.-N."/>
            <person name="Henrissat B."/>
            <person name="Hibbett D."/>
            <person name="Martinez A.T."/>
            <person name="Grigoriev I.V."/>
        </authorList>
    </citation>
    <scope>NUCLEOTIDE SEQUENCE</scope>
    <source>
        <strain evidence="9">AH 40177</strain>
    </source>
</reference>
<evidence type="ECO:0000313" key="9">
    <source>
        <dbReference type="EMBL" id="KAF9075938.1"/>
    </source>
</evidence>
<evidence type="ECO:0000256" key="7">
    <source>
        <dbReference type="SAM" id="MobiDB-lite"/>
    </source>
</evidence>
<evidence type="ECO:0000256" key="2">
    <source>
        <dbReference type="ARBA" id="ARBA00022692"/>
    </source>
</evidence>
<protein>
    <recommendedName>
        <fullName evidence="11">Phospholipid/glycerol acyltransferase domain-containing protein</fullName>
    </recommendedName>
</protein>
<keyword evidence="10" id="KW-1185">Reference proteome</keyword>